<feature type="compositionally biased region" description="Low complexity" evidence="1">
    <location>
        <begin position="527"/>
        <end position="547"/>
    </location>
</feature>
<evidence type="ECO:0000256" key="1">
    <source>
        <dbReference type="SAM" id="MobiDB-lite"/>
    </source>
</evidence>
<dbReference type="AlphaFoldDB" id="A0AA38MFU0"/>
<dbReference type="EMBL" id="JALNTZ010000004">
    <property type="protein sequence ID" value="KAJ3655580.1"/>
    <property type="molecule type" value="Genomic_DNA"/>
</dbReference>
<gene>
    <name evidence="2" type="ORF">Zmor_014703</name>
</gene>
<proteinExistence type="predicted"/>
<sequence length="567" mass="63581">MGPKGCLLTELPSLTVLYIPEKLALELTSDCGLDGTKRIACKGDADREEILKQLTCAMPPDDFDDKSTKSPVLSNTLSNTLSDITSDETSSNSKTTKPWIWTSNTLGTDYGMPTRHRRETEDTLSPSSTKSTTDLSTSRSQNASKSTTVSINLNYDPITTSFTPEEDVTLDMILSSKSEGEIKTTELTDSTTQNINEQTEEQFEIVENILATTEKAFSSDVDSGEYPSAIGQGQLFSIIENGTMFDLIEVNETTTGNIKLPKEMIETAQLESDILKTSTDHTSDSLYTTVVYHKEPPSEANFVTNKSVKKVDNTHKKNIFKVKESKNVNQKINDKFVQLASINYTERNNHSKILSKEEDMFPVVADSLIKLNRTFRKELPPNEGINISDGQSISNLSSNNPISHNAHQHIEIKWQQEKNNNLLEMKLFVTTKRSDLGKTPQMMKENLELVNSTEDDNAIFHKIDSKIDFLNINNSAVENNNTETFIVPAPEKMKTLSKESNLTKEQFLPKSLLGEIQNKIDMVGGTSPSSESFEPEPQAQPRPNRQRQLTRPQRRSFYPYFFSRVLG</sequence>
<feature type="region of interest" description="Disordered" evidence="1">
    <location>
        <begin position="521"/>
        <end position="555"/>
    </location>
</feature>
<feature type="region of interest" description="Disordered" evidence="1">
    <location>
        <begin position="59"/>
        <end position="146"/>
    </location>
</feature>
<accession>A0AA38MFU0</accession>
<evidence type="ECO:0000313" key="2">
    <source>
        <dbReference type="EMBL" id="KAJ3655580.1"/>
    </source>
</evidence>
<feature type="compositionally biased region" description="Low complexity" evidence="1">
    <location>
        <begin position="123"/>
        <end position="140"/>
    </location>
</feature>
<name>A0AA38MFU0_9CUCU</name>
<organism evidence="2 3">
    <name type="scientific">Zophobas morio</name>
    <dbReference type="NCBI Taxonomy" id="2755281"/>
    <lineage>
        <taxon>Eukaryota</taxon>
        <taxon>Metazoa</taxon>
        <taxon>Ecdysozoa</taxon>
        <taxon>Arthropoda</taxon>
        <taxon>Hexapoda</taxon>
        <taxon>Insecta</taxon>
        <taxon>Pterygota</taxon>
        <taxon>Neoptera</taxon>
        <taxon>Endopterygota</taxon>
        <taxon>Coleoptera</taxon>
        <taxon>Polyphaga</taxon>
        <taxon>Cucujiformia</taxon>
        <taxon>Tenebrionidae</taxon>
        <taxon>Zophobas</taxon>
    </lineage>
</organism>
<comment type="caution">
    <text evidence="2">The sequence shown here is derived from an EMBL/GenBank/DDBJ whole genome shotgun (WGS) entry which is preliminary data.</text>
</comment>
<evidence type="ECO:0000313" key="3">
    <source>
        <dbReference type="Proteomes" id="UP001168821"/>
    </source>
</evidence>
<dbReference type="Proteomes" id="UP001168821">
    <property type="component" value="Unassembled WGS sequence"/>
</dbReference>
<keyword evidence="3" id="KW-1185">Reference proteome</keyword>
<protein>
    <submittedName>
        <fullName evidence="2">Uncharacterized protein</fullName>
    </submittedName>
</protein>
<feature type="compositionally biased region" description="Polar residues" evidence="1">
    <location>
        <begin position="69"/>
        <end position="107"/>
    </location>
</feature>
<reference evidence="2" key="1">
    <citation type="journal article" date="2023" name="G3 (Bethesda)">
        <title>Whole genome assemblies of Zophobas morio and Tenebrio molitor.</title>
        <authorList>
            <person name="Kaur S."/>
            <person name="Stinson S.A."/>
            <person name="diCenzo G.C."/>
        </authorList>
    </citation>
    <scope>NUCLEOTIDE SEQUENCE</scope>
    <source>
        <strain evidence="2">QUZm001</strain>
    </source>
</reference>